<organism evidence="2 3">
    <name type="scientific">Spongiibacter thalassae</name>
    <dbReference type="NCBI Taxonomy" id="2721624"/>
    <lineage>
        <taxon>Bacteria</taxon>
        <taxon>Pseudomonadati</taxon>
        <taxon>Pseudomonadota</taxon>
        <taxon>Gammaproteobacteria</taxon>
        <taxon>Cellvibrionales</taxon>
        <taxon>Spongiibacteraceae</taxon>
        <taxon>Spongiibacter</taxon>
    </lineage>
</organism>
<dbReference type="Pfam" id="PF12705">
    <property type="entry name" value="PDDEXK_1"/>
    <property type="match status" value="1"/>
</dbReference>
<name>A0ABX1GI46_9GAMM</name>
<sequence>MTPIRAEHLFDLPGQSVLLMPSDASARQQRDRVAALRGDHDQAFLEHITVMPAAQWLAELWDGSFPSAQVLRPIQLLALARPIIESSDYYPDNCLNSLAIVRQFVDAFQLHAAYMLSTEREDYLFSPEYQAFYHWRAQLQQQLDELDALSSEQLPLRLTPLLADGALDLPARLVISPRTELVPAVRQFIDHCAPQLDIFLLDETPPASDQRLYCFPQRDDECRAVATRLSEILRAWRKDAATNPCPPPSLGVVVPDMNTYKPLLESALRRQLYPQSLLPEDEIQEPWHFEGSESLYAYPLIRAAWDLISLRDGPGELEHFSRVLRSRFVSGWPEQRSARASFDRLLRERLTVQCSLRDIEVQARRAAEPDTVAVLMAAREQLSAYPGRQLPSAWVRSFDQLLLATGWPNADDDDPVVAQCRQGFSQAMDVFRALDRQLGEVEHSEALSWLQHILTTKRFSVSRDWPCPIRILTIDDALALTFDEVWLVGLDDSALPRRASPSPFLPQHLQQRAQVAGCEANLCLQRDREVLAGLLQAAPVVNCSLAHEAEGGAPRSVCSLLTLPESLFNWPDQEESLLQQGRCEWPDMDEVRPVPVAQRDQLRGGSGLFKEYAQSPFFAFLKYRLDLREFPRPAEGLDHRLQGVLVHDTLEAVWRRLGGKAELDRLDFARLQELVGQCVDEALAGSEINTMRFGEALLRLEKTRVVALVSHWLEFKEKMRLQDFTVEAVETQLDTRFMGIPLKLRMDRIDRIGDKRLVIDYKTGTVDGKTLNSDALTEPQLPIYALAASEAAPIDGVMLAQIKSSDDLKIHVRSNWTNSVIAKKAHDSDVDDEQKWAAELKAWAAALEAMAEGILAGNIEHDYSLNMSRSFSGYLMPLLRSAATDDEEVL</sequence>
<dbReference type="RefSeq" id="WP_168450713.1">
    <property type="nucleotide sequence ID" value="NZ_JAAWWK010000004.1"/>
</dbReference>
<evidence type="ECO:0000313" key="2">
    <source>
        <dbReference type="EMBL" id="NKI18188.1"/>
    </source>
</evidence>
<dbReference type="SUPFAM" id="SSF52540">
    <property type="entry name" value="P-loop containing nucleoside triphosphate hydrolases"/>
    <property type="match status" value="1"/>
</dbReference>
<dbReference type="InterPro" id="IPR038726">
    <property type="entry name" value="PDDEXK_AddAB-type"/>
</dbReference>
<dbReference type="InterPro" id="IPR011604">
    <property type="entry name" value="PDDEXK-like_dom_sf"/>
</dbReference>
<dbReference type="Proteomes" id="UP000765845">
    <property type="component" value="Unassembled WGS sequence"/>
</dbReference>
<dbReference type="Gene3D" id="3.90.320.10">
    <property type="match status" value="1"/>
</dbReference>
<evidence type="ECO:0000313" key="3">
    <source>
        <dbReference type="Proteomes" id="UP000765845"/>
    </source>
</evidence>
<comment type="caution">
    <text evidence="2">The sequence shown here is derived from an EMBL/GenBank/DDBJ whole genome shotgun (WGS) entry which is preliminary data.</text>
</comment>
<dbReference type="NCBIfam" id="TIGR03623">
    <property type="entry name" value="probable DNA repair protein"/>
    <property type="match status" value="1"/>
</dbReference>
<evidence type="ECO:0000259" key="1">
    <source>
        <dbReference type="Pfam" id="PF12705"/>
    </source>
</evidence>
<dbReference type="InterPro" id="IPR027417">
    <property type="entry name" value="P-loop_NTPase"/>
</dbReference>
<protein>
    <recommendedName>
        <fullName evidence="1">PD-(D/E)XK endonuclease-like domain-containing protein</fullName>
    </recommendedName>
</protein>
<keyword evidence="3" id="KW-1185">Reference proteome</keyword>
<dbReference type="EMBL" id="JAAWWK010000004">
    <property type="protein sequence ID" value="NKI18188.1"/>
    <property type="molecule type" value="Genomic_DNA"/>
</dbReference>
<feature type="domain" description="PD-(D/E)XK endonuclease-like" evidence="1">
    <location>
        <begin position="610"/>
        <end position="861"/>
    </location>
</feature>
<dbReference type="InterPro" id="IPR019925">
    <property type="entry name" value="DNA_repair_protein_predicted"/>
</dbReference>
<proteinExistence type="predicted"/>
<accession>A0ABX1GI46</accession>
<gene>
    <name evidence="2" type="ORF">HCU74_12305</name>
</gene>
<reference evidence="2 3" key="1">
    <citation type="submission" date="2020-04" db="EMBL/GenBank/DDBJ databases">
        <authorList>
            <person name="Yoon J."/>
        </authorList>
    </citation>
    <scope>NUCLEOTIDE SEQUENCE [LARGE SCALE GENOMIC DNA]</scope>
    <source>
        <strain evidence="2 3">KMU-166</strain>
    </source>
</reference>